<feature type="chain" id="PRO_5042815414" description="Cytochrome P450" evidence="14">
    <location>
        <begin position="22"/>
        <end position="672"/>
    </location>
</feature>
<dbReference type="GO" id="GO:0020037">
    <property type="term" value="F:heme binding"/>
    <property type="evidence" value="ECO:0007669"/>
    <property type="project" value="InterPro"/>
</dbReference>
<protein>
    <recommendedName>
        <fullName evidence="17">Cytochrome P450</fullName>
    </recommendedName>
</protein>
<evidence type="ECO:0000256" key="13">
    <source>
        <dbReference type="SAM" id="Phobius"/>
    </source>
</evidence>
<reference evidence="15 16" key="1">
    <citation type="submission" date="2024-02" db="EMBL/GenBank/DDBJ databases">
        <title>High-quality chromosome-scale genome assembly of Pensacola bahiagrass (Paspalum notatum Flugge var. saurae).</title>
        <authorList>
            <person name="Vega J.M."/>
            <person name="Podio M."/>
            <person name="Orjuela J."/>
            <person name="Siena L.A."/>
            <person name="Pessino S.C."/>
            <person name="Combes M.C."/>
            <person name="Mariac C."/>
            <person name="Albertini E."/>
            <person name="Pupilli F."/>
            <person name="Ortiz J.P.A."/>
            <person name="Leblanc O."/>
        </authorList>
    </citation>
    <scope>NUCLEOTIDE SEQUENCE [LARGE SCALE GENOMIC DNA]</scope>
    <source>
        <strain evidence="15">R1</strain>
        <tissue evidence="15">Leaf</tissue>
    </source>
</reference>
<dbReference type="PRINTS" id="PR00463">
    <property type="entry name" value="EP450I"/>
</dbReference>
<dbReference type="InterPro" id="IPR001128">
    <property type="entry name" value="Cyt_P450"/>
</dbReference>
<gene>
    <name evidence="15" type="ORF">U9M48_044337</name>
</gene>
<name>A0AAQ3UUR3_PASNO</name>
<comment type="similarity">
    <text evidence="2 12">Belongs to the cytochrome P450 family.</text>
</comment>
<dbReference type="GO" id="GO:0016020">
    <property type="term" value="C:membrane"/>
    <property type="evidence" value="ECO:0007669"/>
    <property type="project" value="UniProtKB-SubCell"/>
</dbReference>
<evidence type="ECO:0000256" key="3">
    <source>
        <dbReference type="ARBA" id="ARBA00022617"/>
    </source>
</evidence>
<evidence type="ECO:0000256" key="14">
    <source>
        <dbReference type="SAM" id="SignalP"/>
    </source>
</evidence>
<evidence type="ECO:0000256" key="12">
    <source>
        <dbReference type="RuleBase" id="RU000461"/>
    </source>
</evidence>
<dbReference type="PRINTS" id="PR00385">
    <property type="entry name" value="P450"/>
</dbReference>
<evidence type="ECO:0000256" key="9">
    <source>
        <dbReference type="ARBA" id="ARBA00023033"/>
    </source>
</evidence>
<dbReference type="Gene3D" id="1.10.630.10">
    <property type="entry name" value="Cytochrome P450"/>
    <property type="match status" value="1"/>
</dbReference>
<dbReference type="EMBL" id="CP144754">
    <property type="protein sequence ID" value="WVZ98969.1"/>
    <property type="molecule type" value="Genomic_DNA"/>
</dbReference>
<evidence type="ECO:0000256" key="10">
    <source>
        <dbReference type="ARBA" id="ARBA00023136"/>
    </source>
</evidence>
<comment type="cofactor">
    <cofactor evidence="11">
        <name>heme</name>
        <dbReference type="ChEBI" id="CHEBI:30413"/>
    </cofactor>
</comment>
<comment type="subcellular location">
    <subcellularLocation>
        <location evidence="1">Membrane</location>
    </subcellularLocation>
</comment>
<dbReference type="Proteomes" id="UP001341281">
    <property type="component" value="Chromosome 10"/>
</dbReference>
<evidence type="ECO:0000256" key="8">
    <source>
        <dbReference type="ARBA" id="ARBA00023004"/>
    </source>
</evidence>
<dbReference type="InterPro" id="IPR017972">
    <property type="entry name" value="Cyt_P450_CS"/>
</dbReference>
<dbReference type="GO" id="GO:0006629">
    <property type="term" value="P:lipid metabolic process"/>
    <property type="evidence" value="ECO:0007669"/>
    <property type="project" value="UniProtKB-ARBA"/>
</dbReference>
<dbReference type="PANTHER" id="PTHR24282">
    <property type="entry name" value="CYTOCHROME P450 FAMILY MEMBER"/>
    <property type="match status" value="1"/>
</dbReference>
<evidence type="ECO:0000256" key="2">
    <source>
        <dbReference type="ARBA" id="ARBA00010617"/>
    </source>
</evidence>
<keyword evidence="14" id="KW-0732">Signal</keyword>
<accession>A0AAQ3UUR3</accession>
<dbReference type="Pfam" id="PF00067">
    <property type="entry name" value="p450"/>
    <property type="match status" value="1"/>
</dbReference>
<keyword evidence="9 12" id="KW-0503">Monooxygenase</keyword>
<dbReference type="InterPro" id="IPR002401">
    <property type="entry name" value="Cyt_P450_E_grp-I"/>
</dbReference>
<dbReference type="InterPro" id="IPR050665">
    <property type="entry name" value="Cytochrome_P450_Monooxygen"/>
</dbReference>
<feature type="transmembrane region" description="Helical" evidence="13">
    <location>
        <begin position="149"/>
        <end position="169"/>
    </location>
</feature>
<dbReference type="PANTHER" id="PTHR24282:SF39">
    <property type="entry name" value="CYTOCHROME P450 714D1"/>
    <property type="match status" value="1"/>
</dbReference>
<keyword evidence="3 11" id="KW-0349">Heme</keyword>
<dbReference type="AlphaFoldDB" id="A0AAQ3UUR3"/>
<keyword evidence="6 13" id="KW-1133">Transmembrane helix</keyword>
<evidence type="ECO:0000313" key="15">
    <source>
        <dbReference type="EMBL" id="WVZ98969.1"/>
    </source>
</evidence>
<keyword evidence="5 11" id="KW-0479">Metal-binding</keyword>
<keyword evidence="8 11" id="KW-0408">Iron</keyword>
<dbReference type="GO" id="GO:0005506">
    <property type="term" value="F:iron ion binding"/>
    <property type="evidence" value="ECO:0007669"/>
    <property type="project" value="InterPro"/>
</dbReference>
<evidence type="ECO:0000256" key="6">
    <source>
        <dbReference type="ARBA" id="ARBA00022989"/>
    </source>
</evidence>
<feature type="signal peptide" evidence="14">
    <location>
        <begin position="1"/>
        <end position="21"/>
    </location>
</feature>
<dbReference type="GO" id="GO:0016705">
    <property type="term" value="F:oxidoreductase activity, acting on paired donors, with incorporation or reduction of molecular oxygen"/>
    <property type="evidence" value="ECO:0007669"/>
    <property type="project" value="InterPro"/>
</dbReference>
<dbReference type="GO" id="GO:0004497">
    <property type="term" value="F:monooxygenase activity"/>
    <property type="evidence" value="ECO:0007669"/>
    <property type="project" value="UniProtKB-KW"/>
</dbReference>
<dbReference type="SUPFAM" id="SSF48264">
    <property type="entry name" value="Cytochrome P450"/>
    <property type="match status" value="1"/>
</dbReference>
<keyword evidence="7 12" id="KW-0560">Oxidoreductase</keyword>
<keyword evidence="16" id="KW-1185">Reference proteome</keyword>
<evidence type="ECO:0000256" key="11">
    <source>
        <dbReference type="PIRSR" id="PIRSR602401-1"/>
    </source>
</evidence>
<sequence>MLTASCALAAVLLIAAISAWLQRPRRVAEAFRRQGIDGPPPSSFLSGNLSEMQARAAAAAVAETGGDRDFENEGFDDYGKTIFPYFDKWRKAYARPDTERTHHTHSKNFLLLPRERIERDRERSRMVVSMAYVTSSLFFPFPSAPATTLLLMGSVAAFLMLVGAISAWLQRPRRVAEAFRRQGVDGPPPSSFLSGNLHEMQARAAAAAVAETTTGGRDFENEGFDDYCKRIFPYFDKWRKAYGETYLYWLRRRPALYVSDPELIREIGRCVSLDMGKPMYLQKGQEPLFGRGVLKANGADWHRQRKLIAPEFYMAKVKGMVDLMVDAALPLLRSWEDMVAGAPGGVAEIGVDDDIRSFSFDVISRACFGGDYSRGREIFLRLRALSGLMSETSSVIFTIPSLRHLPTEKNRRIWRLTHEIRSLILQLAAERRKASAAASHADDFLGSIIDSSRGQPRADDFVVDNCKNIFFAGHETSAVTATWCLMLLAAHPEWQRRARAEVLDVLVGVAPDFDAVARMRTLHAVVLETLRLFPPSSFVVRETFRDMQLGRLTAPRGTYLFVPVSTMHHDAAVWGPTARRFDPDRFRDGVAAACKHPQAFMPFGLGARTCLGQNLALVEVKALVALVLKRFSLALSPEYRHAPAFRFIIEPEFGLRLLVRRLDLDHDHQQGH</sequence>
<evidence type="ECO:0000313" key="16">
    <source>
        <dbReference type="Proteomes" id="UP001341281"/>
    </source>
</evidence>
<evidence type="ECO:0000256" key="7">
    <source>
        <dbReference type="ARBA" id="ARBA00023002"/>
    </source>
</evidence>
<proteinExistence type="inferred from homology"/>
<evidence type="ECO:0000256" key="1">
    <source>
        <dbReference type="ARBA" id="ARBA00004370"/>
    </source>
</evidence>
<evidence type="ECO:0000256" key="4">
    <source>
        <dbReference type="ARBA" id="ARBA00022692"/>
    </source>
</evidence>
<dbReference type="InterPro" id="IPR036396">
    <property type="entry name" value="Cyt_P450_sf"/>
</dbReference>
<organism evidence="15 16">
    <name type="scientific">Paspalum notatum var. saurae</name>
    <dbReference type="NCBI Taxonomy" id="547442"/>
    <lineage>
        <taxon>Eukaryota</taxon>
        <taxon>Viridiplantae</taxon>
        <taxon>Streptophyta</taxon>
        <taxon>Embryophyta</taxon>
        <taxon>Tracheophyta</taxon>
        <taxon>Spermatophyta</taxon>
        <taxon>Magnoliopsida</taxon>
        <taxon>Liliopsida</taxon>
        <taxon>Poales</taxon>
        <taxon>Poaceae</taxon>
        <taxon>PACMAD clade</taxon>
        <taxon>Panicoideae</taxon>
        <taxon>Andropogonodae</taxon>
        <taxon>Paspaleae</taxon>
        <taxon>Paspalinae</taxon>
        <taxon>Paspalum</taxon>
    </lineage>
</organism>
<keyword evidence="10 13" id="KW-0472">Membrane</keyword>
<dbReference type="PROSITE" id="PS00086">
    <property type="entry name" value="CYTOCHROME_P450"/>
    <property type="match status" value="1"/>
</dbReference>
<feature type="binding site" description="axial binding residue" evidence="11">
    <location>
        <position position="610"/>
    </location>
    <ligand>
        <name>heme</name>
        <dbReference type="ChEBI" id="CHEBI:30413"/>
    </ligand>
    <ligandPart>
        <name>Fe</name>
        <dbReference type="ChEBI" id="CHEBI:18248"/>
    </ligandPart>
</feature>
<evidence type="ECO:0008006" key="17">
    <source>
        <dbReference type="Google" id="ProtNLM"/>
    </source>
</evidence>
<keyword evidence="4 13" id="KW-0812">Transmembrane</keyword>
<evidence type="ECO:0000256" key="5">
    <source>
        <dbReference type="ARBA" id="ARBA00022723"/>
    </source>
</evidence>